<accession>A0A7V2AYT6</accession>
<keyword evidence="4" id="KW-0677">Repeat</keyword>
<comment type="subunit">
    <text evidence="2">Interacts with microtubules.</text>
</comment>
<dbReference type="GO" id="GO:0005876">
    <property type="term" value="C:spindle microtubule"/>
    <property type="evidence" value="ECO:0007669"/>
    <property type="project" value="TreeGrafter"/>
</dbReference>
<evidence type="ECO:0000256" key="9">
    <source>
        <dbReference type="PROSITE-ProRule" id="PRU00339"/>
    </source>
</evidence>
<dbReference type="GO" id="GO:0005737">
    <property type="term" value="C:cytoplasm"/>
    <property type="evidence" value="ECO:0007669"/>
    <property type="project" value="TreeGrafter"/>
</dbReference>
<evidence type="ECO:0000256" key="8">
    <source>
        <dbReference type="ARBA" id="ARBA00041958"/>
    </source>
</evidence>
<evidence type="ECO:0000256" key="1">
    <source>
        <dbReference type="ARBA" id="ARBA00004245"/>
    </source>
</evidence>
<feature type="repeat" description="TPR" evidence="9">
    <location>
        <begin position="206"/>
        <end position="239"/>
    </location>
</feature>
<dbReference type="InterPro" id="IPR019734">
    <property type="entry name" value="TPR_rpt"/>
</dbReference>
<dbReference type="Gene3D" id="1.25.40.10">
    <property type="entry name" value="Tetratricopeptide repeat domain"/>
    <property type="match status" value="2"/>
</dbReference>
<dbReference type="PANTHER" id="PTHR16056:SF16">
    <property type="entry name" value="REGULATOR OF MICROTUBULE DYNAMICS PROTEIN 1"/>
    <property type="match status" value="1"/>
</dbReference>
<evidence type="ECO:0000256" key="7">
    <source>
        <dbReference type="ARBA" id="ARBA00039966"/>
    </source>
</evidence>
<sequence>MNAAALGQLLVGLAVAIVSAVASLGQSASSSIRLYQADSLWQAGAFAKALEVVEAGLQYEHDRAEWLWRRSRLRVEQGLRASEKAQQRQWYQAALADAQAAIALDSLNSRAYVAAAIAAGRLALVSHPQAKVEHARQIKAYIDRALFLDPQNDIAYHLRGRWYYEVATLSALERAIVKVVYGGLPRASLEQAAADFRQALTLKPRVVHYLELGRTLLRLKQPEAARRALERALALSPSEPNDSLYQAEAQALLRRLR</sequence>
<dbReference type="InterPro" id="IPR049039">
    <property type="entry name" value="RMD1-3_a_helical_rpt"/>
</dbReference>
<name>A0A7V2AYT6_RHOMR</name>
<dbReference type="GO" id="GO:0097431">
    <property type="term" value="C:mitotic spindle pole"/>
    <property type="evidence" value="ECO:0007669"/>
    <property type="project" value="TreeGrafter"/>
</dbReference>
<evidence type="ECO:0000256" key="6">
    <source>
        <dbReference type="ARBA" id="ARBA00023212"/>
    </source>
</evidence>
<dbReference type="InterPro" id="IPR011990">
    <property type="entry name" value="TPR-like_helical_dom_sf"/>
</dbReference>
<keyword evidence="6" id="KW-0206">Cytoskeleton</keyword>
<evidence type="ECO:0000256" key="2">
    <source>
        <dbReference type="ARBA" id="ARBA00011375"/>
    </source>
</evidence>
<dbReference type="GO" id="GO:0008017">
    <property type="term" value="F:microtubule binding"/>
    <property type="evidence" value="ECO:0007669"/>
    <property type="project" value="TreeGrafter"/>
</dbReference>
<comment type="caution">
    <text evidence="10">The sequence shown here is derived from an EMBL/GenBank/DDBJ whole genome shotgun (WGS) entry which is preliminary data.</text>
</comment>
<evidence type="ECO:0000256" key="4">
    <source>
        <dbReference type="ARBA" id="ARBA00022737"/>
    </source>
</evidence>
<comment type="subcellular location">
    <subcellularLocation>
        <location evidence="1">Cytoplasm</location>
        <location evidence="1">Cytoskeleton</location>
    </subcellularLocation>
</comment>
<keyword evidence="5 9" id="KW-0802">TPR repeat</keyword>
<dbReference type="Pfam" id="PF21033">
    <property type="entry name" value="RMD1-3"/>
    <property type="match status" value="1"/>
</dbReference>
<keyword evidence="3" id="KW-0963">Cytoplasm</keyword>
<organism evidence="10">
    <name type="scientific">Rhodothermus marinus</name>
    <name type="common">Rhodothermus obamensis</name>
    <dbReference type="NCBI Taxonomy" id="29549"/>
    <lineage>
        <taxon>Bacteria</taxon>
        <taxon>Pseudomonadati</taxon>
        <taxon>Rhodothermota</taxon>
        <taxon>Rhodothermia</taxon>
        <taxon>Rhodothermales</taxon>
        <taxon>Rhodothermaceae</taxon>
        <taxon>Rhodothermus</taxon>
    </lineage>
</organism>
<dbReference type="SUPFAM" id="SSF48452">
    <property type="entry name" value="TPR-like"/>
    <property type="match status" value="1"/>
</dbReference>
<gene>
    <name evidence="10" type="ORF">ENO59_01380</name>
</gene>
<dbReference type="PROSITE" id="PS50005">
    <property type="entry name" value="TPR"/>
    <property type="match status" value="1"/>
</dbReference>
<dbReference type="EMBL" id="DSGB01000002">
    <property type="protein sequence ID" value="HER95164.1"/>
    <property type="molecule type" value="Genomic_DNA"/>
</dbReference>
<dbReference type="AlphaFoldDB" id="A0A7V2AYT6"/>
<dbReference type="PANTHER" id="PTHR16056">
    <property type="entry name" value="REGULATOR OF MICROTUBULE DYNAMICS PROTEIN"/>
    <property type="match status" value="1"/>
</dbReference>
<reference evidence="10" key="1">
    <citation type="journal article" date="2020" name="mSystems">
        <title>Genome- and Community-Level Interaction Insights into Carbon Utilization and Element Cycling Functions of Hydrothermarchaeota in Hydrothermal Sediment.</title>
        <authorList>
            <person name="Zhou Z."/>
            <person name="Liu Y."/>
            <person name="Xu W."/>
            <person name="Pan J."/>
            <person name="Luo Z.H."/>
            <person name="Li M."/>
        </authorList>
    </citation>
    <scope>NUCLEOTIDE SEQUENCE [LARGE SCALE GENOMIC DNA]</scope>
    <source>
        <strain evidence="10">SpSt-143</strain>
    </source>
</reference>
<evidence type="ECO:0000256" key="5">
    <source>
        <dbReference type="ARBA" id="ARBA00022803"/>
    </source>
</evidence>
<evidence type="ECO:0000256" key="3">
    <source>
        <dbReference type="ARBA" id="ARBA00022490"/>
    </source>
</evidence>
<protein>
    <recommendedName>
        <fullName evidence="7">Regulator of microtubule dynamics protein 1</fullName>
    </recommendedName>
    <alternativeName>
        <fullName evidence="8">Protein FAM82B</fullName>
    </alternativeName>
</protein>
<evidence type="ECO:0000313" key="10">
    <source>
        <dbReference type="EMBL" id="HER95164.1"/>
    </source>
</evidence>
<proteinExistence type="predicted"/>